<dbReference type="Gene3D" id="1.25.40.10">
    <property type="entry name" value="Tetratricopeptide repeat domain"/>
    <property type="match status" value="1"/>
</dbReference>
<organism evidence="2 3">
    <name type="scientific">Lichenicola cladoniae</name>
    <dbReference type="NCBI Taxonomy" id="1484109"/>
    <lineage>
        <taxon>Bacteria</taxon>
        <taxon>Pseudomonadati</taxon>
        <taxon>Pseudomonadota</taxon>
        <taxon>Alphaproteobacteria</taxon>
        <taxon>Acetobacterales</taxon>
        <taxon>Acetobacteraceae</taxon>
        <taxon>Lichenicola</taxon>
    </lineage>
</organism>
<sequence length="895" mass="100477">MSYARFIPAGGCGGQVSNAEVTYIGRLIRHAEARGRIPVLTSTRSLGRVRGLKRSAPGLHVLLYRNLFQQWCSISQQVEIGNPYFFDRLLDCVRLSRHDPILDDLQRVFPLDGASIEKPDTFAVFALLHLHLYAQSAGAADLVIDLNRLESNPAHRQTVERAFAGQNVDVDFSDVKNATTYSRCPLGTARELQERLKVVGDMILDHAPDTAGREFGETVLSDLIVEYDRHEFYASGSRKTLVELLELSLSRDHLRQQMAVVSAERDALQQQGDEARHLIAQLQNGHNNTLAELEQVHHQLGVAVAACTISAAERETALRETDAVRIDRDAAVAAFDRLTIERDRLLAWQQGERNEWNVARADSASRITRLHAQLAEQEVAARVMQDQAQAAQADLRAERDRALAGARLASLERDDQQTLNRELYQARAEAVADRDRDRAWSGQLAARISHLEQEIDLLVVGWSTESPGRPVRKEPAWFTIMQALRQRPTPWRQVADRARDLQDWPRAAQAYGHYLEMQPSDHAIWVQYGHALKEAGTLQCALAAYRESQLLQPVDDDRDTHLLDLQRRLTLDPPGRTDPVGSISSPQLLVTTTTAAWVLDTGTGQAFCIHQGCGVYYGITFSEDTLFIACRNAAVGAEQATQDNVILCFDRDLVQREVLTAPWPIRDVHQIFYYDGTLYICATYDDAVLEYDVVLRSWRRWHPFGEPDGAPDQHHINSILVDRDGILLAGNAPEGWAAWFGPDRVYLEENRRPIGLGTHNVWRERGKMTVCSSTEGGIRSEDHQLRIVEERGWVRGVASVGRETYVGVSQNLVRDAREQSDCSVLRIEAAGAVSGCYTFTNYGMLHDLRVLGRADSTHNDIEFQLTKGALDRVDLVYPISPAMISLRLDRDSQHI</sequence>
<evidence type="ECO:0000313" key="2">
    <source>
        <dbReference type="EMBL" id="QKE90701.1"/>
    </source>
</evidence>
<name>A0A6M8HR53_9PROT</name>
<keyword evidence="1" id="KW-0175">Coiled coil</keyword>
<feature type="coiled-coil region" evidence="1">
    <location>
        <begin position="374"/>
        <end position="401"/>
    </location>
</feature>
<dbReference type="AlphaFoldDB" id="A0A6M8HR53"/>
<dbReference type="EMBL" id="CP053708">
    <property type="protein sequence ID" value="QKE90701.1"/>
    <property type="molecule type" value="Genomic_DNA"/>
</dbReference>
<dbReference type="InterPro" id="IPR011990">
    <property type="entry name" value="TPR-like_helical_dom_sf"/>
</dbReference>
<reference evidence="2 3" key="1">
    <citation type="journal article" date="2014" name="World J. Microbiol. Biotechnol.">
        <title>Biodiversity and physiological characteristics of Antarctic and Arctic lichens-associated bacteria.</title>
        <authorList>
            <person name="Lee Y.M."/>
            <person name="Kim E.H."/>
            <person name="Lee H.K."/>
            <person name="Hong S.G."/>
        </authorList>
    </citation>
    <scope>NUCLEOTIDE SEQUENCE [LARGE SCALE GENOMIC DNA]</scope>
    <source>
        <strain evidence="2 3">PAMC 26569</strain>
    </source>
</reference>
<gene>
    <name evidence="2" type="ORF">HN018_12220</name>
</gene>
<protein>
    <submittedName>
        <fullName evidence="2">Uncharacterized protein</fullName>
    </submittedName>
</protein>
<dbReference type="SUPFAM" id="SSF48452">
    <property type="entry name" value="TPR-like"/>
    <property type="match status" value="1"/>
</dbReference>
<dbReference type="Proteomes" id="UP000500767">
    <property type="component" value="Chromosome"/>
</dbReference>
<dbReference type="SUPFAM" id="SSF63829">
    <property type="entry name" value="Calcium-dependent phosphotriesterase"/>
    <property type="match status" value="1"/>
</dbReference>
<proteinExistence type="predicted"/>
<accession>A0A6M8HR53</accession>
<keyword evidence="3" id="KW-1185">Reference proteome</keyword>
<dbReference type="KEGG" id="lck:HN018_12220"/>
<evidence type="ECO:0000256" key="1">
    <source>
        <dbReference type="SAM" id="Coils"/>
    </source>
</evidence>
<evidence type="ECO:0000313" key="3">
    <source>
        <dbReference type="Proteomes" id="UP000500767"/>
    </source>
</evidence>
<dbReference type="RefSeq" id="WP_171835652.1">
    <property type="nucleotide sequence ID" value="NZ_CP053708.1"/>
</dbReference>